<evidence type="ECO:0000256" key="3">
    <source>
        <dbReference type="ARBA" id="ARBA00022771"/>
    </source>
</evidence>
<evidence type="ECO:0000256" key="4">
    <source>
        <dbReference type="ARBA" id="ARBA00022833"/>
    </source>
</evidence>
<evidence type="ECO:0000256" key="5">
    <source>
        <dbReference type="PROSITE-ProRule" id="PRU01371"/>
    </source>
</evidence>
<gene>
    <name evidence="7" type="primary">LOC105260510</name>
</gene>
<dbReference type="InterPro" id="IPR026319">
    <property type="entry name" value="ZC2HC1A/B-like"/>
</dbReference>
<keyword evidence="8" id="KW-1185">Reference proteome</keyword>
<keyword evidence="2" id="KW-0677">Repeat</keyword>
<dbReference type="PANTHER" id="PTHR13555:SF66">
    <property type="entry name" value="ZINC FINGER PROTEIN 474"/>
    <property type="match status" value="1"/>
</dbReference>
<keyword evidence="1" id="KW-0479">Metal-binding</keyword>
<dbReference type="PROSITE" id="PS52027">
    <property type="entry name" value="ZF_C2HC_C3H"/>
    <property type="match status" value="2"/>
</dbReference>
<organism evidence="7 8">
    <name type="scientific">Felis catus</name>
    <name type="common">Cat</name>
    <name type="synonym">Felis silvestris catus</name>
    <dbReference type="NCBI Taxonomy" id="9685"/>
    <lineage>
        <taxon>Eukaryota</taxon>
        <taxon>Metazoa</taxon>
        <taxon>Chordata</taxon>
        <taxon>Craniata</taxon>
        <taxon>Vertebrata</taxon>
        <taxon>Euteleostomi</taxon>
        <taxon>Mammalia</taxon>
        <taxon>Eutheria</taxon>
        <taxon>Laurasiatheria</taxon>
        <taxon>Carnivora</taxon>
        <taxon>Feliformia</taxon>
        <taxon>Felidae</taxon>
        <taxon>Felinae</taxon>
        <taxon>Felis</taxon>
    </lineage>
</organism>
<reference evidence="7 8" key="1">
    <citation type="submission" date="2021-02" db="EMBL/GenBank/DDBJ databases">
        <title>Safari Cat Assemblies.</title>
        <authorList>
            <person name="Bredemeyer K.R."/>
            <person name="Murphy W.J."/>
        </authorList>
    </citation>
    <scope>NUCLEOTIDE SEQUENCE [LARGE SCALE GENOMIC DNA]</scope>
</reference>
<accession>A0ABI7ZKM5</accession>
<reference evidence="7" key="2">
    <citation type="submission" date="2025-08" db="UniProtKB">
        <authorList>
            <consortium name="Ensembl"/>
        </authorList>
    </citation>
    <scope>IDENTIFICATION</scope>
    <source>
        <strain evidence="7">breed Abyssinian</strain>
    </source>
</reference>
<evidence type="ECO:0000256" key="1">
    <source>
        <dbReference type="ARBA" id="ARBA00022723"/>
    </source>
</evidence>
<proteinExistence type="predicted"/>
<dbReference type="Gene3D" id="3.30.160.60">
    <property type="entry name" value="Classic Zinc Finger"/>
    <property type="match status" value="2"/>
</dbReference>
<feature type="domain" description="C2HC/C3H-type" evidence="6">
    <location>
        <begin position="92"/>
        <end position="121"/>
    </location>
</feature>
<dbReference type="Pfam" id="PF13913">
    <property type="entry name" value="zf-C2HC_2"/>
    <property type="match status" value="2"/>
</dbReference>
<keyword evidence="4" id="KW-0862">Zinc</keyword>
<reference evidence="7" key="3">
    <citation type="submission" date="2025-09" db="UniProtKB">
        <authorList>
            <consortium name="Ensembl"/>
        </authorList>
    </citation>
    <scope>IDENTIFICATION</scope>
    <source>
        <strain evidence="7">breed Abyssinian</strain>
    </source>
</reference>
<evidence type="ECO:0000256" key="2">
    <source>
        <dbReference type="ARBA" id="ARBA00022737"/>
    </source>
</evidence>
<keyword evidence="3 5" id="KW-0863">Zinc-finger</keyword>
<protein>
    <recommendedName>
        <fullName evidence="6">C2HC/C3H-type domain-containing protein</fullName>
    </recommendedName>
</protein>
<dbReference type="InterPro" id="IPR049899">
    <property type="entry name" value="Znf_C2HC_C3H"/>
</dbReference>
<dbReference type="PANTHER" id="PTHR13555">
    <property type="entry name" value="C2H2 ZINC FINGER CGI-62-RELATED"/>
    <property type="match status" value="1"/>
</dbReference>
<evidence type="ECO:0000313" key="7">
    <source>
        <dbReference type="Ensembl" id="ENSFCTP00005047663.1"/>
    </source>
</evidence>
<evidence type="ECO:0000259" key="6">
    <source>
        <dbReference type="PROSITE" id="PS52027"/>
    </source>
</evidence>
<dbReference type="Proteomes" id="UP000823872">
    <property type="component" value="Chromosome A1"/>
</dbReference>
<sequence length="146" mass="16674">MALRCTKRNCKPAMIRRPPTIICYICGREYGTKSIAIHEPQCLKKWHNENNLLPKELRRSEPKKPEVRTITAKGFYDLDALNEAAWTSALSQLVPCNICGRTFLPDRLIVHQRSCCLPGGGHLWLEAASLIITGVRYQNQHFLDML</sequence>
<dbReference type="GeneTree" id="ENSGT00530000064208"/>
<feature type="domain" description="C2HC/C3H-type" evidence="6">
    <location>
        <begin position="19"/>
        <end position="48"/>
    </location>
</feature>
<evidence type="ECO:0000313" key="8">
    <source>
        <dbReference type="Proteomes" id="UP000823872"/>
    </source>
</evidence>
<name>A0ABI7ZKM5_FELCA</name>
<dbReference type="Ensembl" id="ENSFCTT00005065966.1">
    <property type="protein sequence ID" value="ENSFCTP00005047663.1"/>
    <property type="gene ID" value="ENSFCTG00005023002.1"/>
</dbReference>